<evidence type="ECO:0000259" key="4">
    <source>
        <dbReference type="PROSITE" id="PS50048"/>
    </source>
</evidence>
<dbReference type="PANTHER" id="PTHR47785:SF4">
    <property type="entry name" value="ZN(II)2CYS6 TRANSCRIPTION FACTOR (EUROFUNG)"/>
    <property type="match status" value="1"/>
</dbReference>
<evidence type="ECO:0000313" key="6">
    <source>
        <dbReference type="Proteomes" id="UP000237631"/>
    </source>
</evidence>
<feature type="compositionally biased region" description="Polar residues" evidence="3">
    <location>
        <begin position="127"/>
        <end position="144"/>
    </location>
</feature>
<feature type="region of interest" description="Disordered" evidence="3">
    <location>
        <begin position="643"/>
        <end position="705"/>
    </location>
</feature>
<evidence type="ECO:0000256" key="1">
    <source>
        <dbReference type="ARBA" id="ARBA00023242"/>
    </source>
</evidence>
<name>A0A2S6CIB3_9PEZI</name>
<dbReference type="PANTHER" id="PTHR47785">
    <property type="entry name" value="ZN(II)2CYS6 TRANSCRIPTION FACTOR (EUROFUNG)-RELATED-RELATED"/>
    <property type="match status" value="1"/>
</dbReference>
<feature type="compositionally biased region" description="Pro residues" evidence="3">
    <location>
        <begin position="49"/>
        <end position="80"/>
    </location>
</feature>
<evidence type="ECO:0000256" key="2">
    <source>
        <dbReference type="SAM" id="Coils"/>
    </source>
</evidence>
<feature type="compositionally biased region" description="Basic and acidic residues" evidence="3">
    <location>
        <begin position="384"/>
        <end position="397"/>
    </location>
</feature>
<keyword evidence="2" id="KW-0175">Coiled coil</keyword>
<feature type="region of interest" description="Disordered" evidence="3">
    <location>
        <begin position="373"/>
        <end position="397"/>
    </location>
</feature>
<dbReference type="CDD" id="cd00067">
    <property type="entry name" value="GAL4"/>
    <property type="match status" value="1"/>
</dbReference>
<proteinExistence type="predicted"/>
<feature type="compositionally biased region" description="Low complexity" evidence="3">
    <location>
        <begin position="661"/>
        <end position="672"/>
    </location>
</feature>
<dbReference type="EMBL" id="PNEN01000391">
    <property type="protein sequence ID" value="PPJ59470.1"/>
    <property type="molecule type" value="Genomic_DNA"/>
</dbReference>
<feature type="domain" description="Zn(2)-C6 fungal-type" evidence="4">
    <location>
        <begin position="282"/>
        <end position="311"/>
    </location>
</feature>
<dbReference type="InterPro" id="IPR053181">
    <property type="entry name" value="EcdB-like_regulator"/>
</dbReference>
<feature type="compositionally biased region" description="Polar residues" evidence="3">
    <location>
        <begin position="575"/>
        <end position="589"/>
    </location>
</feature>
<dbReference type="SMART" id="SM00066">
    <property type="entry name" value="GAL4"/>
    <property type="match status" value="1"/>
</dbReference>
<dbReference type="STRING" id="357750.A0A2S6CIB3"/>
<feature type="compositionally biased region" description="Pro residues" evidence="3">
    <location>
        <begin position="24"/>
        <end position="33"/>
    </location>
</feature>
<dbReference type="PROSITE" id="PS00463">
    <property type="entry name" value="ZN2_CY6_FUNGAL_1"/>
    <property type="match status" value="1"/>
</dbReference>
<feature type="compositionally biased region" description="Polar residues" evidence="3">
    <location>
        <begin position="643"/>
        <end position="656"/>
    </location>
</feature>
<dbReference type="InterPro" id="IPR001138">
    <property type="entry name" value="Zn2Cys6_DnaBD"/>
</dbReference>
<feature type="region of interest" description="Disordered" evidence="3">
    <location>
        <begin position="556"/>
        <end position="590"/>
    </location>
</feature>
<comment type="caution">
    <text evidence="5">The sequence shown here is derived from an EMBL/GenBank/DDBJ whole genome shotgun (WGS) entry which is preliminary data.</text>
</comment>
<evidence type="ECO:0000313" key="5">
    <source>
        <dbReference type="EMBL" id="PPJ59470.1"/>
    </source>
</evidence>
<dbReference type="Proteomes" id="UP000237631">
    <property type="component" value="Unassembled WGS sequence"/>
</dbReference>
<dbReference type="OrthoDB" id="5244761at2759"/>
<gene>
    <name evidence="5" type="ORF">CBER1_02425</name>
</gene>
<keyword evidence="6" id="KW-1185">Reference proteome</keyword>
<feature type="coiled-coil region" evidence="2">
    <location>
        <begin position="330"/>
        <end position="357"/>
    </location>
</feature>
<organism evidence="5 6">
    <name type="scientific">Cercospora berteroae</name>
    <dbReference type="NCBI Taxonomy" id="357750"/>
    <lineage>
        <taxon>Eukaryota</taxon>
        <taxon>Fungi</taxon>
        <taxon>Dikarya</taxon>
        <taxon>Ascomycota</taxon>
        <taxon>Pezizomycotina</taxon>
        <taxon>Dothideomycetes</taxon>
        <taxon>Dothideomycetidae</taxon>
        <taxon>Mycosphaerellales</taxon>
        <taxon>Mycosphaerellaceae</taxon>
        <taxon>Cercospora</taxon>
    </lineage>
</organism>
<feature type="compositionally biased region" description="Polar residues" evidence="3">
    <location>
        <begin position="155"/>
        <end position="175"/>
    </location>
</feature>
<dbReference type="InterPro" id="IPR036864">
    <property type="entry name" value="Zn2-C6_fun-type_DNA-bd_sf"/>
</dbReference>
<dbReference type="AlphaFoldDB" id="A0A2S6CIB3"/>
<evidence type="ECO:0000256" key="3">
    <source>
        <dbReference type="SAM" id="MobiDB-lite"/>
    </source>
</evidence>
<accession>A0A2S6CIB3</accession>
<dbReference type="CDD" id="cd12148">
    <property type="entry name" value="fungal_TF_MHR"/>
    <property type="match status" value="1"/>
</dbReference>
<keyword evidence="1" id="KW-0539">Nucleus</keyword>
<dbReference type="Gene3D" id="4.10.240.10">
    <property type="entry name" value="Zn(2)-C6 fungal-type DNA-binding domain"/>
    <property type="match status" value="1"/>
</dbReference>
<feature type="compositionally biased region" description="Pro residues" evidence="3">
    <location>
        <begin position="96"/>
        <end position="111"/>
    </location>
</feature>
<dbReference type="Pfam" id="PF00172">
    <property type="entry name" value="Zn_clus"/>
    <property type="match status" value="1"/>
</dbReference>
<dbReference type="PROSITE" id="PS50048">
    <property type="entry name" value="ZN2_CY6_FUNGAL_2"/>
    <property type="match status" value="1"/>
</dbReference>
<sequence length="1137" mass="126473">MDPYRRGPTPYGQHPPPSHDSRPPPHYAQPGPPSQQHHPHPAHQQQQPHQPPPPPPPQQQQHQPYPPPPAQPGAPPPQSYPPQQQQQQQQQQLPAQLPPIQPPAYAPPPPSSEQSSSLPPFRHSSSQPPHEQQREGQAQYQPDHTYNRPGHATPAPTNVNRSYSHDSGQQRTPATPTGPAHFPHPSGHDGAQPPPPAPQPMDHGAHHGYPPTNGVPHHGLPAPPPSHGHHEQHPQYAMTPMVDQHHSYPPPGQPMYNGPPSYGPTANMNYGPKRKQMRATQACEQCRQRKQKCDEGNPCSFCKESNLSCQYRDTPPAKTDKNMEKLLSYMETHSQGLAELTTKIDQFEARLRRVEQNTQNNSQSNHVGHTIAGAEQEPLPNDENAPRSRKPDLEDHRTAPHKLLLLWPSVRPLLKTAGVEHNDGYVMEAEDRGVLRLWTRGEGIDEYDGTQAGGPASPARSDESGDLVLVSTPSEGVWGTGFPTTPGSTGGRSEPYGAGGLKANGHVDLDAATINQLYDSYMKNIHIMHPFLDKRRLRKMFDAFIKKYSSGRPRATFAVGNDNYPHERPLKRQRSNGSGPNNVGVTTGADSDVARDVATERSPGNAIIYLVLALGKICLYKEPLPSPVPNSKLQANTVVSHQISGSRGFSASSPVSVNIKPSPMSPKSTPTTQPTPPSEANVRVQDPRSRRSSADGSPSAPGPRNLDVIPGLAYYARAAEILGDQGDGNDLVHAQMFLLAGLYKGQLARVKESMSWITMAGRAILILLDRYKLYNDNYWEDYGGVRSQYIRSQARIKDTRQSLIVLASWTCLQLESDILAELRLPASGIQAIEHLLLMPHKVNDDETYVGLDPDGRMEDHDNMLIYYSAQLFLRRRLNQVHREMYGKASLDQPLAEVQEMLKSHESILEHWREGLPDPLKWNDDDPPPSDILSARLRAKYWGARYVINRPFLDYCLHVMPLLKDHLSIEEAAKDGYGNPRDKADIHLFRAIQQLGDREIWIAAKRCIDAAMQSTIAFDGITKHTRLIVTNIHGTAHAQFGNMLVLSAAFNSKYIDPLVPRERFKSLLERTISFLRRLAPISPTCAADCGILEKFNRTLFPLEDDMKPHYRNEGIEYNLVDPTSAENSFQDSLINTTR</sequence>
<reference evidence="6" key="1">
    <citation type="journal article" date="2017" name="bioRxiv">
        <title>Conservation of a gene cluster reveals novel cercosporin biosynthetic mechanisms and extends production to the genus Colletotrichum.</title>
        <authorList>
            <person name="de Jonge R."/>
            <person name="Ebert M.K."/>
            <person name="Huitt-Roehl C.R."/>
            <person name="Pal P."/>
            <person name="Suttle J.C."/>
            <person name="Spanner R.E."/>
            <person name="Neubauer J.D."/>
            <person name="Jurick W.M.II."/>
            <person name="Stott K.A."/>
            <person name="Secor G.A."/>
            <person name="Thomma B.P.H.J."/>
            <person name="Van de Peer Y."/>
            <person name="Townsend C.A."/>
            <person name="Bolton M.D."/>
        </authorList>
    </citation>
    <scope>NUCLEOTIDE SEQUENCE [LARGE SCALE GENOMIC DNA]</scope>
    <source>
        <strain evidence="6">CBS538.71</strain>
    </source>
</reference>
<protein>
    <recommendedName>
        <fullName evidence="4">Zn(2)-C6 fungal-type domain-containing protein</fullName>
    </recommendedName>
</protein>
<feature type="compositionally biased region" description="Low complexity" evidence="3">
    <location>
        <begin position="694"/>
        <end position="704"/>
    </location>
</feature>
<dbReference type="SUPFAM" id="SSF57701">
    <property type="entry name" value="Zn2/Cys6 DNA-binding domain"/>
    <property type="match status" value="1"/>
</dbReference>
<dbReference type="GO" id="GO:0008270">
    <property type="term" value="F:zinc ion binding"/>
    <property type="evidence" value="ECO:0007669"/>
    <property type="project" value="InterPro"/>
</dbReference>
<feature type="region of interest" description="Disordered" evidence="3">
    <location>
        <begin position="1"/>
        <end position="271"/>
    </location>
</feature>
<feature type="compositionally biased region" description="Low complexity" evidence="3">
    <location>
        <begin position="81"/>
        <end position="95"/>
    </location>
</feature>
<dbReference type="GO" id="GO:0000981">
    <property type="term" value="F:DNA-binding transcription factor activity, RNA polymerase II-specific"/>
    <property type="evidence" value="ECO:0007669"/>
    <property type="project" value="InterPro"/>
</dbReference>
<feature type="compositionally biased region" description="Low complexity" evidence="3">
    <location>
        <begin position="112"/>
        <end position="126"/>
    </location>
</feature>